<evidence type="ECO:0000313" key="2">
    <source>
        <dbReference type="EMBL" id="MDQ8193946.1"/>
    </source>
</evidence>
<proteinExistence type="predicted"/>
<keyword evidence="3" id="KW-1185">Reference proteome</keyword>
<feature type="transmembrane region" description="Helical" evidence="1">
    <location>
        <begin position="33"/>
        <end position="53"/>
    </location>
</feature>
<feature type="transmembrane region" description="Helical" evidence="1">
    <location>
        <begin position="130"/>
        <end position="149"/>
    </location>
</feature>
<feature type="transmembrane region" description="Helical" evidence="1">
    <location>
        <begin position="65"/>
        <end position="86"/>
    </location>
</feature>
<name>A0ABU1AGI2_9BACT</name>
<organism evidence="2 3">
    <name type="scientific">Thalassobacterium sedimentorum</name>
    <dbReference type="NCBI Taxonomy" id="3041258"/>
    <lineage>
        <taxon>Bacteria</taxon>
        <taxon>Pseudomonadati</taxon>
        <taxon>Verrucomicrobiota</taxon>
        <taxon>Opitutia</taxon>
        <taxon>Puniceicoccales</taxon>
        <taxon>Coraliomargaritaceae</taxon>
        <taxon>Thalassobacterium</taxon>
    </lineage>
</organism>
<dbReference type="RefSeq" id="WP_308984431.1">
    <property type="nucleotide sequence ID" value="NZ_JARXIC010000007.1"/>
</dbReference>
<sequence length="327" mass="36579">MSSETTQVPYHLSNRSTPPVGIHATLSPKSMSLFGLPFVAFGLYFTLGSLGIVELDASKVNGPMWLLTAAGLVFLMAGLIIWYMGYKQARLLATCRKLAQLHPNNPAMADYPWDRQGFCPPRWRPVQTSLAAFVFITIFASVPNCIINEDVSAPWPLRLSAILMNLIVIASFIISVKKLRHALKFAKTQLIYPRFPMHLGESVQLKVRLPASVRTPSSAKFHLRCIKEYYVTSGSSKNRSKRLVHEVLYEAQEQANRTQLEASPGYACVQFELPESAPATHIQGAPPHFWEIEMTLCVPGLDLNQQYLLPIYRDESTKKGVSLDTPF</sequence>
<keyword evidence="1" id="KW-1133">Transmembrane helix</keyword>
<gene>
    <name evidence="2" type="ORF">QEH59_05895</name>
</gene>
<comment type="caution">
    <text evidence="2">The sequence shown here is derived from an EMBL/GenBank/DDBJ whole genome shotgun (WGS) entry which is preliminary data.</text>
</comment>
<evidence type="ECO:0000256" key="1">
    <source>
        <dbReference type="SAM" id="Phobius"/>
    </source>
</evidence>
<feature type="transmembrane region" description="Helical" evidence="1">
    <location>
        <begin position="155"/>
        <end position="176"/>
    </location>
</feature>
<keyword evidence="1" id="KW-0812">Transmembrane</keyword>
<accession>A0ABU1AGI2</accession>
<keyword evidence="1" id="KW-0472">Membrane</keyword>
<protein>
    <recommendedName>
        <fullName evidence="4">Arrestin-like N-terminal domain-containing protein</fullName>
    </recommendedName>
</protein>
<dbReference type="EMBL" id="JARXIC010000007">
    <property type="protein sequence ID" value="MDQ8193946.1"/>
    <property type="molecule type" value="Genomic_DNA"/>
</dbReference>
<evidence type="ECO:0008006" key="4">
    <source>
        <dbReference type="Google" id="ProtNLM"/>
    </source>
</evidence>
<evidence type="ECO:0000313" key="3">
    <source>
        <dbReference type="Proteomes" id="UP001243717"/>
    </source>
</evidence>
<reference evidence="2 3" key="1">
    <citation type="submission" date="2023-04" db="EMBL/GenBank/DDBJ databases">
        <title>A novel bacteria isolated from coastal sediment.</title>
        <authorList>
            <person name="Liu X.-J."/>
            <person name="Du Z.-J."/>
        </authorList>
    </citation>
    <scope>NUCLEOTIDE SEQUENCE [LARGE SCALE GENOMIC DNA]</scope>
    <source>
        <strain evidence="2 3">SDUM461004</strain>
    </source>
</reference>
<dbReference type="Proteomes" id="UP001243717">
    <property type="component" value="Unassembled WGS sequence"/>
</dbReference>